<dbReference type="Proteomes" id="UP000265366">
    <property type="component" value="Unassembled WGS sequence"/>
</dbReference>
<dbReference type="GO" id="GO:0006465">
    <property type="term" value="P:signal peptide processing"/>
    <property type="evidence" value="ECO:0007669"/>
    <property type="project" value="InterPro"/>
</dbReference>
<gene>
    <name evidence="2" type="ORF">D2V17_11165</name>
</gene>
<dbReference type="GO" id="GO:0004252">
    <property type="term" value="F:serine-type endopeptidase activity"/>
    <property type="evidence" value="ECO:0007669"/>
    <property type="project" value="InterPro"/>
</dbReference>
<evidence type="ECO:0000313" key="2">
    <source>
        <dbReference type="EMBL" id="RIV84831.1"/>
    </source>
</evidence>
<dbReference type="SUPFAM" id="SSF51306">
    <property type="entry name" value="LexA/Signal peptidase"/>
    <property type="match status" value="1"/>
</dbReference>
<protein>
    <submittedName>
        <fullName evidence="2">Type VI secretion protein</fullName>
    </submittedName>
</protein>
<evidence type="ECO:0000313" key="3">
    <source>
        <dbReference type="Proteomes" id="UP000265366"/>
    </source>
</evidence>
<dbReference type="EMBL" id="QXFM01000102">
    <property type="protein sequence ID" value="RIV84831.1"/>
    <property type="molecule type" value="Genomic_DNA"/>
</dbReference>
<dbReference type="Pfam" id="PF10502">
    <property type="entry name" value="Peptidase_S26"/>
    <property type="match status" value="1"/>
</dbReference>
<keyword evidence="3" id="KW-1185">Reference proteome</keyword>
<dbReference type="InterPro" id="IPR019533">
    <property type="entry name" value="Peptidase_S26"/>
</dbReference>
<dbReference type="OrthoDB" id="7475540at2"/>
<sequence length="173" mass="18692">MAPPTETRGPARRRWLLLGLIGIGGIAASALSSWRENHALFINASESLPNWAFTIDRGRAPKRGDYLFFVPPVNALVRAHFGENPGAFGKIVYGMPGDLVEHRGAEVLVNGHLVGSMKEVTRRGEKLTPGPIGTVPEGCYFVGTPHPDSFDSRYGEIGFICRPQILGTGEAVL</sequence>
<comment type="caution">
    <text evidence="2">The sequence shown here is derived from an EMBL/GenBank/DDBJ whole genome shotgun (WGS) entry which is preliminary data.</text>
</comment>
<reference evidence="2 3" key="1">
    <citation type="submission" date="2018-08" db="EMBL/GenBank/DDBJ databases">
        <title>Erythrobacter zhengii sp.nov., a bacterium isolated from deep-sea sediment.</title>
        <authorList>
            <person name="Fang C."/>
            <person name="Wu Y.-H."/>
            <person name="Sun C."/>
            <person name="Wang H."/>
            <person name="Cheng H."/>
            <person name="Meng F.-X."/>
            <person name="Wang C.-S."/>
            <person name="Xu X.-W."/>
        </authorList>
    </citation>
    <scope>NUCLEOTIDE SEQUENCE [LARGE SCALE GENOMIC DNA]</scope>
    <source>
        <strain evidence="2 3">CCTCC AB 2015396</strain>
    </source>
</reference>
<dbReference type="RefSeq" id="WP_022684034.1">
    <property type="nucleotide sequence ID" value="NZ_QXFM01000102.1"/>
</dbReference>
<dbReference type="InterPro" id="IPR036286">
    <property type="entry name" value="LexA/Signal_pep-like_sf"/>
</dbReference>
<organism evidence="2 3">
    <name type="scientific">Aurantiacibacter xanthus</name>
    <dbReference type="NCBI Taxonomy" id="1784712"/>
    <lineage>
        <taxon>Bacteria</taxon>
        <taxon>Pseudomonadati</taxon>
        <taxon>Pseudomonadota</taxon>
        <taxon>Alphaproteobacteria</taxon>
        <taxon>Sphingomonadales</taxon>
        <taxon>Erythrobacteraceae</taxon>
        <taxon>Aurantiacibacter</taxon>
    </lineage>
</organism>
<feature type="domain" description="Peptidase S26" evidence="1">
    <location>
        <begin position="15"/>
        <end position="171"/>
    </location>
</feature>
<dbReference type="AlphaFoldDB" id="A0A3A1P5C3"/>
<name>A0A3A1P5C3_9SPHN</name>
<dbReference type="Gene3D" id="2.10.109.10">
    <property type="entry name" value="Umud Fragment, subunit A"/>
    <property type="match status" value="1"/>
</dbReference>
<proteinExistence type="predicted"/>
<evidence type="ECO:0000259" key="1">
    <source>
        <dbReference type="Pfam" id="PF10502"/>
    </source>
</evidence>
<accession>A0A3A1P5C3</accession>